<dbReference type="PANTHER" id="PTHR22777">
    <property type="entry name" value="HEMOLYSIN-RELATED"/>
    <property type="match status" value="1"/>
</dbReference>
<keyword evidence="3" id="KW-1003">Cell membrane</keyword>
<proteinExistence type="inferred from homology"/>
<evidence type="ECO:0000256" key="2">
    <source>
        <dbReference type="ARBA" id="ARBA00006337"/>
    </source>
</evidence>
<dbReference type="Gene3D" id="3.30.465.10">
    <property type="match status" value="1"/>
</dbReference>
<dbReference type="Pfam" id="PF00571">
    <property type="entry name" value="CBS"/>
    <property type="match status" value="2"/>
</dbReference>
<protein>
    <submittedName>
        <fullName evidence="13">CBS domain containing-hemolysin-like protein</fullName>
    </submittedName>
</protein>
<dbReference type="KEGG" id="gcr:GcLGCM259_1452"/>
<dbReference type="InterPro" id="IPR016169">
    <property type="entry name" value="FAD-bd_PCMH_sub2"/>
</dbReference>
<evidence type="ECO:0000256" key="9">
    <source>
        <dbReference type="PROSITE-ProRule" id="PRU00703"/>
    </source>
</evidence>
<evidence type="ECO:0000256" key="8">
    <source>
        <dbReference type="ARBA" id="ARBA00023136"/>
    </source>
</evidence>
<dbReference type="Pfam" id="PF01595">
    <property type="entry name" value="CNNM"/>
    <property type="match status" value="1"/>
</dbReference>
<feature type="signal peptide" evidence="11">
    <location>
        <begin position="1"/>
        <end position="21"/>
    </location>
</feature>
<evidence type="ECO:0000313" key="14">
    <source>
        <dbReference type="Proteomes" id="UP000307000"/>
    </source>
</evidence>
<dbReference type="InterPro" id="IPR046342">
    <property type="entry name" value="CBS_dom_sf"/>
</dbReference>
<evidence type="ECO:0000256" key="11">
    <source>
        <dbReference type="SAM" id="SignalP"/>
    </source>
</evidence>
<dbReference type="AlphaFoldDB" id="A0A5B7WVR2"/>
<dbReference type="PANTHER" id="PTHR22777:SF32">
    <property type="entry name" value="UPF0053 INNER MEMBRANE PROTEIN YFJD"/>
    <property type="match status" value="1"/>
</dbReference>
<dbReference type="InterPro" id="IPR000644">
    <property type="entry name" value="CBS_dom"/>
</dbReference>
<dbReference type="CDD" id="cd04590">
    <property type="entry name" value="CBS_pair_CorC_HlyC_assoc"/>
    <property type="match status" value="1"/>
</dbReference>
<dbReference type="SMART" id="SM01091">
    <property type="entry name" value="CorC_HlyC"/>
    <property type="match status" value="1"/>
</dbReference>
<keyword evidence="11" id="KW-0732">Signal</keyword>
<evidence type="ECO:0000313" key="13">
    <source>
        <dbReference type="EMBL" id="QCY47183.1"/>
    </source>
</evidence>
<dbReference type="SUPFAM" id="SSF56176">
    <property type="entry name" value="FAD-binding/transporter-associated domain-like"/>
    <property type="match status" value="1"/>
</dbReference>
<dbReference type="SMART" id="SM00116">
    <property type="entry name" value="CBS"/>
    <property type="match status" value="2"/>
</dbReference>
<evidence type="ECO:0000259" key="12">
    <source>
        <dbReference type="PROSITE" id="PS51371"/>
    </source>
</evidence>
<evidence type="ECO:0000256" key="5">
    <source>
        <dbReference type="ARBA" id="ARBA00022737"/>
    </source>
</evidence>
<feature type="domain" description="CBS" evidence="12">
    <location>
        <begin position="267"/>
        <end position="324"/>
    </location>
</feature>
<evidence type="ECO:0000256" key="3">
    <source>
        <dbReference type="ARBA" id="ARBA00022475"/>
    </source>
</evidence>
<dbReference type="RefSeq" id="WP_138926228.1">
    <property type="nucleotide sequence ID" value="NZ_CP034412.1"/>
</dbReference>
<organism evidence="13 14">
    <name type="scientific">Glutamicibacter creatinolyticus</name>
    <dbReference type="NCBI Taxonomy" id="162496"/>
    <lineage>
        <taxon>Bacteria</taxon>
        <taxon>Bacillati</taxon>
        <taxon>Actinomycetota</taxon>
        <taxon>Actinomycetes</taxon>
        <taxon>Micrococcales</taxon>
        <taxon>Micrococcaceae</taxon>
        <taxon>Glutamicibacter</taxon>
    </lineage>
</organism>
<keyword evidence="14" id="KW-1185">Reference proteome</keyword>
<dbReference type="InterPro" id="IPR005170">
    <property type="entry name" value="Transptr-assoc_dom"/>
</dbReference>
<keyword evidence="5" id="KW-0677">Repeat</keyword>
<dbReference type="PROSITE" id="PS51371">
    <property type="entry name" value="CBS"/>
    <property type="match status" value="2"/>
</dbReference>
<evidence type="ECO:0000256" key="4">
    <source>
        <dbReference type="ARBA" id="ARBA00022692"/>
    </source>
</evidence>
<sequence>MSTVLVIAALIFLACAAVLTAADSAFYALSRHTAEKLRNDSNSKALTRILDDSESHAQSIRFWRMWFETASAVAIALVFSRFIHNIWLAGLLATITMAGLGFVLVSVSPRRYGRANAASVVRSTAPLVRLLRVLLGPVTNWLASIGKALAPSGSSHEDTYLDKDRLRDIVDRASEGADLEEESAELISSVMDLEETNVRSVMVPRTDMVYFDADTTIHRALDLFMASGFSRIPLAGEDADDIRGIIYLKDVIREVHGLQRAESLGELARKVRFVPESKNAAELMQELQQESIHLAIVVDEYGGTAGLITLEDLLEEIVGDIDDEYDRSRPDVVENPDGTLTAQAGTSIDDVADFFGMDIEEEDVDTVGGLISKALESVPVLGSVAEIHGLRLEVVSLSGRRNRVGKIHVERLHHGASDQRETIEESPNGRD</sequence>
<evidence type="ECO:0000256" key="10">
    <source>
        <dbReference type="SAM" id="Phobius"/>
    </source>
</evidence>
<dbReference type="GO" id="GO:0005886">
    <property type="term" value="C:plasma membrane"/>
    <property type="evidence" value="ECO:0007669"/>
    <property type="project" value="UniProtKB-SubCell"/>
</dbReference>
<dbReference type="Proteomes" id="UP000307000">
    <property type="component" value="Chromosome"/>
</dbReference>
<dbReference type="FunFam" id="3.10.580.10:FF:000002">
    <property type="entry name" value="Magnesium/cobalt efflux protein CorC"/>
    <property type="match status" value="1"/>
</dbReference>
<comment type="subcellular location">
    <subcellularLocation>
        <location evidence="1">Cell membrane</location>
        <topology evidence="1">Multi-pass membrane protein</topology>
    </subcellularLocation>
</comment>
<keyword evidence="7 9" id="KW-0129">CBS domain</keyword>
<dbReference type="SUPFAM" id="SSF54631">
    <property type="entry name" value="CBS-domain pair"/>
    <property type="match status" value="1"/>
</dbReference>
<keyword evidence="6 10" id="KW-1133">Transmembrane helix</keyword>
<reference evidence="13 14" key="1">
    <citation type="submission" date="2018-12" db="EMBL/GenBank/DDBJ databases">
        <title>Complete Genome Sequence of Glutamicibacter creatinolyticus strain LGCM259,isolated from an abscess of a 12-year-old mare in Italy.</title>
        <authorList>
            <person name="Santos R.G."/>
            <person name="Silva A.L."/>
            <person name="Seyffert N."/>
            <person name="Castro T.L.P."/>
            <person name="Attili A.R."/>
            <person name="Rifici C."/>
            <person name="Mazzullo G."/>
            <person name="Brenig B."/>
            <person name="Venanzi F."/>
            <person name="Azevedo V."/>
        </authorList>
    </citation>
    <scope>NUCLEOTIDE SEQUENCE [LARGE SCALE GENOMIC DNA]</scope>
    <source>
        <strain evidence="13 14">LGCM 259</strain>
    </source>
</reference>
<evidence type="ECO:0000256" key="6">
    <source>
        <dbReference type="ARBA" id="ARBA00022989"/>
    </source>
</evidence>
<dbReference type="GO" id="GO:0050660">
    <property type="term" value="F:flavin adenine dinucleotide binding"/>
    <property type="evidence" value="ECO:0007669"/>
    <property type="project" value="InterPro"/>
</dbReference>
<evidence type="ECO:0000256" key="1">
    <source>
        <dbReference type="ARBA" id="ARBA00004651"/>
    </source>
</evidence>
<feature type="chain" id="PRO_5039201569" evidence="11">
    <location>
        <begin position="22"/>
        <end position="431"/>
    </location>
</feature>
<evidence type="ECO:0000256" key="7">
    <source>
        <dbReference type="ARBA" id="ARBA00023122"/>
    </source>
</evidence>
<keyword evidence="8 10" id="KW-0472">Membrane</keyword>
<dbReference type="EMBL" id="CP034412">
    <property type="protein sequence ID" value="QCY47183.1"/>
    <property type="molecule type" value="Genomic_DNA"/>
</dbReference>
<feature type="transmembrane region" description="Helical" evidence="10">
    <location>
        <begin position="62"/>
        <end position="79"/>
    </location>
</feature>
<gene>
    <name evidence="13" type="ORF">GcLGCM259_1452</name>
</gene>
<keyword evidence="4 10" id="KW-0812">Transmembrane</keyword>
<feature type="domain" description="CBS" evidence="12">
    <location>
        <begin position="202"/>
        <end position="262"/>
    </location>
</feature>
<accession>A0A5B7WVR2</accession>
<dbReference type="InterPro" id="IPR036318">
    <property type="entry name" value="FAD-bd_PCMH-like_sf"/>
</dbReference>
<dbReference type="InterPro" id="IPR002550">
    <property type="entry name" value="CNNM"/>
</dbReference>
<dbReference type="InterPro" id="IPR044751">
    <property type="entry name" value="Ion_transp-like_CBS"/>
</dbReference>
<dbReference type="Pfam" id="PF03471">
    <property type="entry name" value="CorC_HlyC"/>
    <property type="match status" value="1"/>
</dbReference>
<dbReference type="Gene3D" id="3.10.580.10">
    <property type="entry name" value="CBS-domain"/>
    <property type="match status" value="1"/>
</dbReference>
<comment type="similarity">
    <text evidence="2">Belongs to the UPF0053 family.</text>
</comment>
<feature type="transmembrane region" description="Helical" evidence="10">
    <location>
        <begin position="86"/>
        <end position="107"/>
    </location>
</feature>
<name>A0A5B7WVR2_9MICC</name>